<comment type="caution">
    <text evidence="1">The sequence shown here is derived from an EMBL/GenBank/DDBJ whole genome shotgun (WGS) entry which is preliminary data.</text>
</comment>
<sequence length="43" mass="4723">MCRHGFSFCACQWQPYDGVSFKVWVTAGRSFVSISLSFGGEGS</sequence>
<accession>A0A396IZ91</accession>
<organism evidence="1">
    <name type="scientific">Medicago truncatula</name>
    <name type="common">Barrel medic</name>
    <name type="synonym">Medicago tribuloides</name>
    <dbReference type="NCBI Taxonomy" id="3880"/>
    <lineage>
        <taxon>Eukaryota</taxon>
        <taxon>Viridiplantae</taxon>
        <taxon>Streptophyta</taxon>
        <taxon>Embryophyta</taxon>
        <taxon>Tracheophyta</taxon>
        <taxon>Spermatophyta</taxon>
        <taxon>Magnoliopsida</taxon>
        <taxon>eudicotyledons</taxon>
        <taxon>Gunneridae</taxon>
        <taxon>Pentapetalae</taxon>
        <taxon>rosids</taxon>
        <taxon>fabids</taxon>
        <taxon>Fabales</taxon>
        <taxon>Fabaceae</taxon>
        <taxon>Papilionoideae</taxon>
        <taxon>50 kb inversion clade</taxon>
        <taxon>NPAAA clade</taxon>
        <taxon>Hologalegina</taxon>
        <taxon>IRL clade</taxon>
        <taxon>Trifolieae</taxon>
        <taxon>Medicago</taxon>
    </lineage>
</organism>
<dbReference type="Gramene" id="rna19722">
    <property type="protein sequence ID" value="RHN71079.1"/>
    <property type="gene ID" value="gene19722"/>
</dbReference>
<protein>
    <submittedName>
        <fullName evidence="1">Uncharacterized protein</fullName>
    </submittedName>
</protein>
<dbReference type="Proteomes" id="UP000265566">
    <property type="component" value="Chromosome 3"/>
</dbReference>
<dbReference type="EMBL" id="PSQE01000003">
    <property type="protein sequence ID" value="RHN71079.1"/>
    <property type="molecule type" value="Genomic_DNA"/>
</dbReference>
<proteinExistence type="predicted"/>
<reference evidence="1" key="1">
    <citation type="journal article" date="2018" name="Nat. Plants">
        <title>Whole-genome landscape of Medicago truncatula symbiotic genes.</title>
        <authorList>
            <person name="Pecrix Y."/>
            <person name="Gamas P."/>
            <person name="Carrere S."/>
        </authorList>
    </citation>
    <scope>NUCLEOTIDE SEQUENCE</scope>
    <source>
        <tissue evidence="1">Leaves</tissue>
    </source>
</reference>
<name>A0A396IZ91_MEDTR</name>
<dbReference type="AlphaFoldDB" id="A0A396IZ91"/>
<evidence type="ECO:0000313" key="1">
    <source>
        <dbReference type="EMBL" id="RHN71079.1"/>
    </source>
</evidence>
<gene>
    <name evidence="1" type="ORF">MtrunA17_Chr3g0142341</name>
</gene>